<keyword evidence="2" id="KW-0597">Phosphoprotein</keyword>
<dbReference type="Gene3D" id="1.20.120.160">
    <property type="entry name" value="HPT domain"/>
    <property type="match status" value="1"/>
</dbReference>
<proteinExistence type="predicted"/>
<dbReference type="GO" id="GO:0000160">
    <property type="term" value="P:phosphorelay signal transduction system"/>
    <property type="evidence" value="ECO:0007669"/>
    <property type="project" value="UniProtKB-KW"/>
</dbReference>
<keyword evidence="6" id="KW-1185">Reference proteome</keyword>
<dbReference type="Pfam" id="PF01627">
    <property type="entry name" value="Hpt"/>
    <property type="match status" value="1"/>
</dbReference>
<evidence type="ECO:0000256" key="3">
    <source>
        <dbReference type="SAM" id="MobiDB-lite"/>
    </source>
</evidence>
<comment type="caution">
    <text evidence="5">The sequence shown here is derived from an EMBL/GenBank/DDBJ whole genome shotgun (WGS) entry which is preliminary data.</text>
</comment>
<dbReference type="Proteomes" id="UP000483379">
    <property type="component" value="Unassembled WGS sequence"/>
</dbReference>
<organism evidence="5 6">
    <name type="scientific">Thiorhodococcus minor</name>
    <dbReference type="NCBI Taxonomy" id="57489"/>
    <lineage>
        <taxon>Bacteria</taxon>
        <taxon>Pseudomonadati</taxon>
        <taxon>Pseudomonadota</taxon>
        <taxon>Gammaproteobacteria</taxon>
        <taxon>Chromatiales</taxon>
        <taxon>Chromatiaceae</taxon>
        <taxon>Thiorhodococcus</taxon>
    </lineage>
</organism>
<dbReference type="CDD" id="cd00088">
    <property type="entry name" value="HPT"/>
    <property type="match status" value="1"/>
</dbReference>
<dbReference type="AlphaFoldDB" id="A0A6M0K7F9"/>
<accession>A0A6M0K7F9</accession>
<dbReference type="InterPro" id="IPR036641">
    <property type="entry name" value="HPT_dom_sf"/>
</dbReference>
<dbReference type="InterPro" id="IPR008207">
    <property type="entry name" value="Sig_transdc_His_kin_Hpt_dom"/>
</dbReference>
<feature type="domain" description="HPt" evidence="4">
    <location>
        <begin position="69"/>
        <end position="166"/>
    </location>
</feature>
<sequence length="174" mass="18679">MNDHIAKPLDPSRLFETLLRWLPCPVDADDAPSASKPWPQDRADPPASSLEGSLAGIPDLDSGRGLECADQDGAHYLRLSRRLACEHADDMAKIRACLDTGDDAEACRLAHSLKGISSTLGALRIQATVSALEAAIEAGRPRKDVERLIQMTQTAQEELTSALELAPEASPSSR</sequence>
<dbReference type="SUPFAM" id="SSF47226">
    <property type="entry name" value="Histidine-containing phosphotransfer domain, HPT domain"/>
    <property type="match status" value="1"/>
</dbReference>
<name>A0A6M0K7F9_9GAMM</name>
<protein>
    <submittedName>
        <fullName evidence="5">Hpt domain-containing protein</fullName>
    </submittedName>
</protein>
<evidence type="ECO:0000256" key="1">
    <source>
        <dbReference type="ARBA" id="ARBA00023012"/>
    </source>
</evidence>
<feature type="region of interest" description="Disordered" evidence="3">
    <location>
        <begin position="29"/>
        <end position="56"/>
    </location>
</feature>
<evidence type="ECO:0000259" key="4">
    <source>
        <dbReference type="PROSITE" id="PS50894"/>
    </source>
</evidence>
<feature type="modified residue" description="Phosphohistidine" evidence="2">
    <location>
        <position position="111"/>
    </location>
</feature>
<keyword evidence="1" id="KW-0902">Two-component regulatory system</keyword>
<evidence type="ECO:0000313" key="6">
    <source>
        <dbReference type="Proteomes" id="UP000483379"/>
    </source>
</evidence>
<evidence type="ECO:0000256" key="2">
    <source>
        <dbReference type="PROSITE-ProRule" id="PRU00110"/>
    </source>
</evidence>
<reference evidence="5 6" key="1">
    <citation type="submission" date="2020-02" db="EMBL/GenBank/DDBJ databases">
        <title>Genome sequences of Thiorhodococcus mannitoliphagus and Thiorhodococcus minor, purple sulfur photosynthetic bacteria in the gammaproteobacterial family, Chromatiaceae.</title>
        <authorList>
            <person name="Aviles F.A."/>
            <person name="Meyer T.E."/>
            <person name="Kyndt J.A."/>
        </authorList>
    </citation>
    <scope>NUCLEOTIDE SEQUENCE [LARGE SCALE GENOMIC DNA]</scope>
    <source>
        <strain evidence="5 6">DSM 11518</strain>
    </source>
</reference>
<dbReference type="PROSITE" id="PS50894">
    <property type="entry name" value="HPT"/>
    <property type="match status" value="1"/>
</dbReference>
<dbReference type="EMBL" id="JAAIJQ010000117">
    <property type="protein sequence ID" value="NEV64853.1"/>
    <property type="molecule type" value="Genomic_DNA"/>
</dbReference>
<evidence type="ECO:0000313" key="5">
    <source>
        <dbReference type="EMBL" id="NEV64853.1"/>
    </source>
</evidence>
<dbReference type="GO" id="GO:0004672">
    <property type="term" value="F:protein kinase activity"/>
    <property type="evidence" value="ECO:0007669"/>
    <property type="project" value="UniProtKB-ARBA"/>
</dbReference>
<gene>
    <name evidence="5" type="ORF">G3446_23795</name>
</gene>
<dbReference type="RefSeq" id="WP_164456012.1">
    <property type="nucleotide sequence ID" value="NZ_JAAIJQ010000117.1"/>
</dbReference>